<evidence type="ECO:0000313" key="2">
    <source>
        <dbReference type="Proteomes" id="UP001152320"/>
    </source>
</evidence>
<proteinExistence type="predicted"/>
<name>A0A9Q0YI05_HOLLE</name>
<protein>
    <submittedName>
        <fullName evidence="1">Uncharacterized protein</fullName>
    </submittedName>
</protein>
<accession>A0A9Q0YI05</accession>
<organism evidence="1 2">
    <name type="scientific">Holothuria leucospilota</name>
    <name type="common">Black long sea cucumber</name>
    <name type="synonym">Mertensiothuria leucospilota</name>
    <dbReference type="NCBI Taxonomy" id="206669"/>
    <lineage>
        <taxon>Eukaryota</taxon>
        <taxon>Metazoa</taxon>
        <taxon>Echinodermata</taxon>
        <taxon>Eleutherozoa</taxon>
        <taxon>Echinozoa</taxon>
        <taxon>Holothuroidea</taxon>
        <taxon>Aspidochirotacea</taxon>
        <taxon>Aspidochirotida</taxon>
        <taxon>Holothuriidae</taxon>
        <taxon>Holothuria</taxon>
    </lineage>
</organism>
<dbReference type="EMBL" id="JAIZAY010000020">
    <property type="protein sequence ID" value="KAJ8022898.1"/>
    <property type="molecule type" value="Genomic_DNA"/>
</dbReference>
<dbReference type="Proteomes" id="UP001152320">
    <property type="component" value="Chromosome 20"/>
</dbReference>
<comment type="caution">
    <text evidence="1">The sequence shown here is derived from an EMBL/GenBank/DDBJ whole genome shotgun (WGS) entry which is preliminary data.</text>
</comment>
<gene>
    <name evidence="1" type="ORF">HOLleu_37922</name>
</gene>
<dbReference type="AlphaFoldDB" id="A0A9Q0YI05"/>
<keyword evidence="2" id="KW-1185">Reference proteome</keyword>
<dbReference type="OrthoDB" id="2286242at2759"/>
<reference evidence="1" key="1">
    <citation type="submission" date="2021-10" db="EMBL/GenBank/DDBJ databases">
        <title>Tropical sea cucumber genome reveals ecological adaptation and Cuvierian tubules defense mechanism.</title>
        <authorList>
            <person name="Chen T."/>
        </authorList>
    </citation>
    <scope>NUCLEOTIDE SEQUENCE</scope>
    <source>
        <strain evidence="1">Nanhai2018</strain>
        <tissue evidence="1">Muscle</tissue>
    </source>
</reference>
<evidence type="ECO:0000313" key="1">
    <source>
        <dbReference type="EMBL" id="KAJ8022898.1"/>
    </source>
</evidence>
<sequence length="82" mass="9287">MKKVDTYQSQLCNFAAYSNSKKNLTFERHVFLTRAKQEGESIDFYVTDLKIKSKSCEFGTLEESLITDGTVCKIGTSQYCAP</sequence>